<evidence type="ECO:0000313" key="3">
    <source>
        <dbReference type="Proteomes" id="UP000054526"/>
    </source>
</evidence>
<organism evidence="2 3">
    <name type="scientific">Cohnella kolymensis</name>
    <dbReference type="NCBI Taxonomy" id="1590652"/>
    <lineage>
        <taxon>Bacteria</taxon>
        <taxon>Bacillati</taxon>
        <taxon>Bacillota</taxon>
        <taxon>Bacilli</taxon>
        <taxon>Bacillales</taxon>
        <taxon>Paenibacillaceae</taxon>
        <taxon>Cohnella</taxon>
    </lineage>
</organism>
<feature type="domain" description="Glycosyl transferase family 1" evidence="1">
    <location>
        <begin position="206"/>
        <end position="352"/>
    </location>
</feature>
<sequence length="388" mass="44858">MLNKINFEYYEVDLLILSDDNFYLSQLTTNVNIKHSPVEVKMLFSPLRKAAWISIKQKQWKFIKAKIEIAFRSKIYKLLNQHQKLYELWNIQNKLIPTIDGVYDVAVGYLQGVSIYFVVDKVKARKKIGWIHNDYRLSNMNNTYDEKFFNTLDAIYSVSLASKESFLSVFPQLSNKIKTMYNIVTEDVIRQRSEEEVVFDTTYEGVVIVTVGRLHPQKGYDIVVKVCEKLCKDNVEFKWYVIGKGPLQKEILKKAVQLGVSHRLILLGEKENPYPYVKACDVYVQPSIAEGFGIAVQEAKILNRPIIVTDCPAMKEQIQHLHNGLVVRKNAESVYEALKLLIENPTMRKQFTDTLSHSQYSSEREMQTLYQALGDSDTFSKQEGKLVT</sequence>
<comment type="caution">
    <text evidence="2">The sequence shown here is derived from an EMBL/GenBank/DDBJ whole genome shotgun (WGS) entry which is preliminary data.</text>
</comment>
<protein>
    <recommendedName>
        <fullName evidence="1">Glycosyl transferase family 1 domain-containing protein</fullName>
    </recommendedName>
</protein>
<dbReference type="Gene3D" id="3.40.50.2000">
    <property type="entry name" value="Glycogen Phosphorylase B"/>
    <property type="match status" value="2"/>
</dbReference>
<accession>A0ABR5A4L3</accession>
<proteinExistence type="predicted"/>
<dbReference type="Proteomes" id="UP000054526">
    <property type="component" value="Unassembled WGS sequence"/>
</dbReference>
<dbReference type="InterPro" id="IPR001296">
    <property type="entry name" value="Glyco_trans_1"/>
</dbReference>
<evidence type="ECO:0000259" key="1">
    <source>
        <dbReference type="Pfam" id="PF00534"/>
    </source>
</evidence>
<evidence type="ECO:0000313" key="2">
    <source>
        <dbReference type="EMBL" id="KIL35382.1"/>
    </source>
</evidence>
<keyword evidence="3" id="KW-1185">Reference proteome</keyword>
<reference evidence="2 3" key="1">
    <citation type="submission" date="2014-12" db="EMBL/GenBank/DDBJ databases">
        <title>Draft genome sequence of Cohnella kolymensis strain B-2846.</title>
        <authorList>
            <person name="Karlyshev A.V."/>
            <person name="Kudryashova E.B."/>
        </authorList>
    </citation>
    <scope>NUCLEOTIDE SEQUENCE [LARGE SCALE GENOMIC DNA]</scope>
    <source>
        <strain evidence="2 3">VKM B-2846</strain>
    </source>
</reference>
<name>A0ABR5A4L3_9BACL</name>
<dbReference type="Pfam" id="PF00534">
    <property type="entry name" value="Glycos_transf_1"/>
    <property type="match status" value="1"/>
</dbReference>
<dbReference type="CDD" id="cd03811">
    <property type="entry name" value="GT4_GT28_WabH-like"/>
    <property type="match status" value="1"/>
</dbReference>
<dbReference type="PANTHER" id="PTHR12526:SF630">
    <property type="entry name" value="GLYCOSYLTRANSFERASE"/>
    <property type="match status" value="1"/>
</dbReference>
<dbReference type="SUPFAM" id="SSF53756">
    <property type="entry name" value="UDP-Glycosyltransferase/glycogen phosphorylase"/>
    <property type="match status" value="1"/>
</dbReference>
<dbReference type="EMBL" id="JXAL01000022">
    <property type="protein sequence ID" value="KIL35382.1"/>
    <property type="molecule type" value="Genomic_DNA"/>
</dbReference>
<gene>
    <name evidence="2" type="ORF">SD71_13790</name>
</gene>
<dbReference type="PANTHER" id="PTHR12526">
    <property type="entry name" value="GLYCOSYLTRANSFERASE"/>
    <property type="match status" value="1"/>
</dbReference>